<evidence type="ECO:0000256" key="6">
    <source>
        <dbReference type="ARBA" id="ARBA00022840"/>
    </source>
</evidence>
<dbReference type="CDD" id="cd04238">
    <property type="entry name" value="AAK_NAGK-like"/>
    <property type="match status" value="1"/>
</dbReference>
<proteinExistence type="inferred from homology"/>
<comment type="pathway">
    <text evidence="7">Amino-acid biosynthesis; L-arginine biosynthesis; N(2)-acetyl-L-ornithine from L-glutamate: step 2/4.</text>
</comment>
<keyword evidence="5 7" id="KW-0418">Kinase</keyword>
<dbReference type="GO" id="GO:0005524">
    <property type="term" value="F:ATP binding"/>
    <property type="evidence" value="ECO:0007669"/>
    <property type="project" value="UniProtKB-UniRule"/>
</dbReference>
<keyword evidence="3 7" id="KW-0808">Transferase</keyword>
<evidence type="ECO:0000256" key="4">
    <source>
        <dbReference type="ARBA" id="ARBA00022741"/>
    </source>
</evidence>
<gene>
    <name evidence="7 9" type="primary">argB</name>
    <name evidence="9" type="ORF">Mpt1_c03220</name>
</gene>
<keyword evidence="7" id="KW-0963">Cytoplasm</keyword>
<feature type="site" description="Transition state stabilizer" evidence="7">
    <location>
        <position position="230"/>
    </location>
</feature>
<dbReference type="PANTHER" id="PTHR23342:SF0">
    <property type="entry name" value="N-ACETYLGLUTAMATE SYNTHASE, MITOCHONDRIAL"/>
    <property type="match status" value="1"/>
</dbReference>
<dbReference type="InterPro" id="IPR001048">
    <property type="entry name" value="Asp/Glu/Uridylate_kinase"/>
</dbReference>
<dbReference type="GeneID" id="24817993"/>
<keyword evidence="10" id="KW-1185">Reference proteome</keyword>
<evidence type="ECO:0000313" key="9">
    <source>
        <dbReference type="EMBL" id="AIZ56220.1"/>
    </source>
</evidence>
<dbReference type="PIRSF" id="PIRSF000728">
    <property type="entry name" value="NAGK"/>
    <property type="match status" value="1"/>
</dbReference>
<dbReference type="KEGG" id="mear:Mpt1_c03220"/>
<keyword evidence="4 7" id="KW-0547">Nucleotide-binding</keyword>
<comment type="subcellular location">
    <subcellularLocation>
        <location evidence="7">Cytoplasm</location>
    </subcellularLocation>
</comment>
<dbReference type="OrthoDB" id="6816at2157"/>
<reference evidence="9 10" key="1">
    <citation type="journal article" date="2014" name="Appl. Environ. Microbiol.">
        <title>Comparative Genome Analysis of 'Candidatus Methanoplasma termitum' Indicates a New Mode of Energy Metabolism in the Seventh Order of Methanogens.</title>
        <authorList>
            <person name="Lang K."/>
            <person name="Schuldes J."/>
            <person name="Klingl A."/>
            <person name="Poehlein A."/>
            <person name="Daniel R."/>
            <person name="Brune A."/>
        </authorList>
    </citation>
    <scope>NUCLEOTIDE SEQUENCE [LARGE SCALE GENOMIC DNA]</scope>
    <source>
        <strain evidence="10">Mpt1</strain>
    </source>
</reference>
<dbReference type="PANTHER" id="PTHR23342">
    <property type="entry name" value="N-ACETYLGLUTAMATE SYNTHASE"/>
    <property type="match status" value="1"/>
</dbReference>
<feature type="domain" description="Aspartate/glutamate/uridylate kinase" evidence="8">
    <location>
        <begin position="4"/>
        <end position="249"/>
    </location>
</feature>
<evidence type="ECO:0000259" key="8">
    <source>
        <dbReference type="Pfam" id="PF00696"/>
    </source>
</evidence>
<sequence length="273" mass="29474">MKMKIYVVKFGGNAIRGKEDLMRLSKEVAELLKEDVKMILVHGGGPEISAEMEKRGLNPKKVAGLRVTDESTLEVAQDVLSALNKDVTDSLTEASVPAIGMPGYLCTLCKKKAPYKLTEEGKEVKVDLGLVGEIEEVYPDTLMDILDKGITPVIYPIGKDKKGRLLNVNADTMAAGIAAGIECEELILISDVPGILMDVKDPSSLVNKLTLKEVDDLIADGTISGGMIPKVDACRSALFAGVKTVRMVNGKDPRNILTDVMKNVPHGTIITKW</sequence>
<keyword evidence="6 7" id="KW-0067">ATP-binding</keyword>
<evidence type="ECO:0000256" key="5">
    <source>
        <dbReference type="ARBA" id="ARBA00022777"/>
    </source>
</evidence>
<dbReference type="InterPro" id="IPR037528">
    <property type="entry name" value="ArgB"/>
</dbReference>
<comment type="function">
    <text evidence="7">Catalyzes the ATP-dependent phosphorylation of N-acetyl-L-glutamate.</text>
</comment>
<evidence type="ECO:0000256" key="7">
    <source>
        <dbReference type="HAMAP-Rule" id="MF_00082"/>
    </source>
</evidence>
<comment type="similarity">
    <text evidence="7">Belongs to the acetylglutamate kinase family. ArgB subfamily.</text>
</comment>
<comment type="catalytic activity">
    <reaction evidence="7">
        <text>N-acetyl-L-glutamate + ATP = N-acetyl-L-glutamyl 5-phosphate + ADP</text>
        <dbReference type="Rhea" id="RHEA:14629"/>
        <dbReference type="ChEBI" id="CHEBI:30616"/>
        <dbReference type="ChEBI" id="CHEBI:44337"/>
        <dbReference type="ChEBI" id="CHEBI:57936"/>
        <dbReference type="ChEBI" id="CHEBI:456216"/>
        <dbReference type="EC" id="2.7.2.8"/>
    </reaction>
</comment>
<feature type="binding site" evidence="7">
    <location>
        <begin position="44"/>
        <end position="45"/>
    </location>
    <ligand>
        <name>substrate</name>
    </ligand>
</feature>
<evidence type="ECO:0000313" key="10">
    <source>
        <dbReference type="Proteomes" id="UP000030787"/>
    </source>
</evidence>
<dbReference type="STRING" id="1577791.Mpt1_c03220"/>
<protein>
    <recommendedName>
        <fullName evidence="7">Acetylglutamate kinase</fullName>
        <ecNumber evidence="7">2.7.2.8</ecNumber>
    </recommendedName>
    <alternativeName>
        <fullName evidence="7">N-acetyl-L-glutamate 5-phosphotransferase</fullName>
    </alternativeName>
    <alternativeName>
        <fullName evidence="7">NAG kinase</fullName>
        <shortName evidence="7">NAGK</shortName>
    </alternativeName>
</protein>
<evidence type="ECO:0000256" key="2">
    <source>
        <dbReference type="ARBA" id="ARBA00022605"/>
    </source>
</evidence>
<dbReference type="Pfam" id="PF00696">
    <property type="entry name" value="AA_kinase"/>
    <property type="match status" value="1"/>
</dbReference>
<keyword evidence="1 7" id="KW-0055">Arginine biosynthesis</keyword>
<feature type="binding site" evidence="7">
    <location>
        <position position="66"/>
    </location>
    <ligand>
        <name>substrate</name>
    </ligand>
</feature>
<dbReference type="InterPro" id="IPR001057">
    <property type="entry name" value="Glu/AcGlu_kinase"/>
</dbReference>
<dbReference type="EC" id="2.7.2.8" evidence="7"/>
<organism evidence="9 10">
    <name type="scientific">Candidatus Methanoplasma termitum</name>
    <dbReference type="NCBI Taxonomy" id="1577791"/>
    <lineage>
        <taxon>Archaea</taxon>
        <taxon>Methanobacteriati</taxon>
        <taxon>Thermoplasmatota</taxon>
        <taxon>Thermoplasmata</taxon>
        <taxon>Methanomassiliicoccales</taxon>
        <taxon>Methanomassiliicoccaceae</taxon>
        <taxon>Candidatus Methanoplasma</taxon>
    </lineage>
</organism>
<dbReference type="GO" id="GO:0003991">
    <property type="term" value="F:acetylglutamate kinase activity"/>
    <property type="evidence" value="ECO:0007669"/>
    <property type="project" value="UniProtKB-UniRule"/>
</dbReference>
<dbReference type="SUPFAM" id="SSF53633">
    <property type="entry name" value="Carbamate kinase-like"/>
    <property type="match status" value="1"/>
</dbReference>
<feature type="site" description="Transition state stabilizer" evidence="7">
    <location>
        <position position="9"/>
    </location>
</feature>
<dbReference type="AlphaFoldDB" id="A0A0A7LAN5"/>
<dbReference type="NCBIfam" id="TIGR00761">
    <property type="entry name" value="argB"/>
    <property type="match status" value="1"/>
</dbReference>
<dbReference type="InterPro" id="IPR004662">
    <property type="entry name" value="AcgluKinase_fam"/>
</dbReference>
<accession>A0A0A7LAN5</accession>
<evidence type="ECO:0000256" key="3">
    <source>
        <dbReference type="ARBA" id="ARBA00022679"/>
    </source>
</evidence>
<dbReference type="HOGENOM" id="CLU_053680_0_0_2"/>
<dbReference type="HAMAP" id="MF_00082">
    <property type="entry name" value="ArgB"/>
    <property type="match status" value="1"/>
</dbReference>
<dbReference type="GO" id="GO:0005737">
    <property type="term" value="C:cytoplasm"/>
    <property type="evidence" value="ECO:0007669"/>
    <property type="project" value="UniProtKB-SubCell"/>
</dbReference>
<dbReference type="Gene3D" id="3.40.1160.10">
    <property type="entry name" value="Acetylglutamate kinase-like"/>
    <property type="match status" value="1"/>
</dbReference>
<evidence type="ECO:0000256" key="1">
    <source>
        <dbReference type="ARBA" id="ARBA00022571"/>
    </source>
</evidence>
<name>A0A0A7LAN5_9ARCH</name>
<dbReference type="RefSeq" id="WP_052399224.1">
    <property type="nucleotide sequence ID" value="NZ_CP010070.1"/>
</dbReference>
<dbReference type="UniPathway" id="UPA00068">
    <property type="reaction ID" value="UER00107"/>
</dbReference>
<dbReference type="EMBL" id="CP010070">
    <property type="protein sequence ID" value="AIZ56220.1"/>
    <property type="molecule type" value="Genomic_DNA"/>
</dbReference>
<keyword evidence="2 7" id="KW-0028">Amino-acid biosynthesis</keyword>
<dbReference type="InterPro" id="IPR036393">
    <property type="entry name" value="AceGlu_kinase-like_sf"/>
</dbReference>
<dbReference type="GO" id="GO:0042450">
    <property type="term" value="P:L-arginine biosynthetic process via ornithine"/>
    <property type="evidence" value="ECO:0007669"/>
    <property type="project" value="UniProtKB-UniRule"/>
</dbReference>
<dbReference type="Proteomes" id="UP000030787">
    <property type="component" value="Chromosome"/>
</dbReference>
<dbReference type="PRINTS" id="PR00474">
    <property type="entry name" value="GLU5KINASE"/>
</dbReference>
<feature type="binding site" evidence="7">
    <location>
        <position position="167"/>
    </location>
    <ligand>
        <name>substrate</name>
    </ligand>
</feature>